<gene>
    <name evidence="3" type="ORF">SAMN05660477_02098</name>
</gene>
<reference evidence="3 4" key="1">
    <citation type="submission" date="2017-02" db="EMBL/GenBank/DDBJ databases">
        <authorList>
            <person name="Peterson S.W."/>
        </authorList>
    </citation>
    <scope>NUCLEOTIDE SEQUENCE [LARGE SCALE GENOMIC DNA]</scope>
    <source>
        <strain evidence="3 4">DSM 22323</strain>
    </source>
</reference>
<dbReference type="Gene3D" id="3.40.50.2000">
    <property type="entry name" value="Glycogen Phosphorylase B"/>
    <property type="match status" value="2"/>
</dbReference>
<accession>A0A1T5FIV3</accession>
<keyword evidence="3" id="KW-0808">Transferase</keyword>
<proteinExistence type="predicted"/>
<dbReference type="GO" id="GO:0016757">
    <property type="term" value="F:glycosyltransferase activity"/>
    <property type="evidence" value="ECO:0007669"/>
    <property type="project" value="InterPro"/>
</dbReference>
<sequence length="369" mass="41911">MKVLHYINNLGSGGAEKLLSDILPIMKAKGHDVSLLLARSEHNVEKFENEIKKHHINIINLNKGNFNITQILSIIRLLRKENYDIVHAHLFPTQYWLALASFFVPKNTILIKTEHSVYNSRNRKAYLKRLERFIYNRYKAIIAITDIVNVVFTNWLKHAKIVTINNGVNLSEIHAQQANLRNQDYNFINTTKFNILMVGRFDFIAKDQLTLLKGISLLDTDVCLYFAGEGPNLDNVKNEAKALKIDDRCFFLGLRPDVYKLMSLVDLNVLSTRKEGLSGVALESLASGKPFLGSDVEGVNDIVPNSNFLFEAGNEVALAKLISEVKTNSCFRTDLVNQGVAHAKKFDIEIMVDKYLDLYQEVIVKSRKS</sequence>
<dbReference type="SUPFAM" id="SSF53756">
    <property type="entry name" value="UDP-Glycosyltransferase/glycogen phosphorylase"/>
    <property type="match status" value="1"/>
</dbReference>
<evidence type="ECO:0000259" key="1">
    <source>
        <dbReference type="Pfam" id="PF00534"/>
    </source>
</evidence>
<organism evidence="3 4">
    <name type="scientific">Soonwooa buanensis</name>
    <dbReference type="NCBI Taxonomy" id="619805"/>
    <lineage>
        <taxon>Bacteria</taxon>
        <taxon>Pseudomonadati</taxon>
        <taxon>Bacteroidota</taxon>
        <taxon>Flavobacteriia</taxon>
        <taxon>Flavobacteriales</taxon>
        <taxon>Weeksellaceae</taxon>
        <taxon>Chryseobacterium group</taxon>
        <taxon>Soonwooa</taxon>
    </lineage>
</organism>
<dbReference type="InterPro" id="IPR001296">
    <property type="entry name" value="Glyco_trans_1"/>
</dbReference>
<dbReference type="PANTHER" id="PTHR12526">
    <property type="entry name" value="GLYCOSYLTRANSFERASE"/>
    <property type="match status" value="1"/>
</dbReference>
<evidence type="ECO:0000313" key="4">
    <source>
        <dbReference type="Proteomes" id="UP000191112"/>
    </source>
</evidence>
<dbReference type="CDD" id="cd03811">
    <property type="entry name" value="GT4_GT28_WabH-like"/>
    <property type="match status" value="1"/>
</dbReference>
<feature type="domain" description="Glycosyltransferase subfamily 4-like N-terminal" evidence="2">
    <location>
        <begin position="13"/>
        <end position="171"/>
    </location>
</feature>
<dbReference type="EMBL" id="FUYZ01000006">
    <property type="protein sequence ID" value="SKB96032.1"/>
    <property type="molecule type" value="Genomic_DNA"/>
</dbReference>
<feature type="domain" description="Glycosyl transferase family 1" evidence="1">
    <location>
        <begin position="186"/>
        <end position="339"/>
    </location>
</feature>
<dbReference type="Pfam" id="PF00534">
    <property type="entry name" value="Glycos_transf_1"/>
    <property type="match status" value="1"/>
</dbReference>
<dbReference type="PANTHER" id="PTHR12526:SF630">
    <property type="entry name" value="GLYCOSYLTRANSFERASE"/>
    <property type="match status" value="1"/>
</dbReference>
<evidence type="ECO:0000259" key="2">
    <source>
        <dbReference type="Pfam" id="PF13439"/>
    </source>
</evidence>
<dbReference type="RefSeq" id="WP_079667315.1">
    <property type="nucleotide sequence ID" value="NZ_FUYZ01000006.1"/>
</dbReference>
<evidence type="ECO:0000313" key="3">
    <source>
        <dbReference type="EMBL" id="SKB96032.1"/>
    </source>
</evidence>
<dbReference type="AlphaFoldDB" id="A0A1T5FIV3"/>
<protein>
    <submittedName>
        <fullName evidence="3">Glycosyltransferase involved in cell wall bisynthesis</fullName>
    </submittedName>
</protein>
<name>A0A1T5FIV3_9FLAO</name>
<dbReference type="Pfam" id="PF13439">
    <property type="entry name" value="Glyco_transf_4"/>
    <property type="match status" value="1"/>
</dbReference>
<keyword evidence="4" id="KW-1185">Reference proteome</keyword>
<dbReference type="Proteomes" id="UP000191112">
    <property type="component" value="Unassembled WGS sequence"/>
</dbReference>
<dbReference type="InterPro" id="IPR028098">
    <property type="entry name" value="Glyco_trans_4-like_N"/>
</dbReference>
<dbReference type="OrthoDB" id="7560678at2"/>
<dbReference type="STRING" id="619805.SAMN05660477_02098"/>